<keyword evidence="5" id="KW-1185">Reference proteome</keyword>
<dbReference type="EMBL" id="CM000620">
    <property type="protein sequence ID" value="EEC45364.1"/>
    <property type="molecule type" value="Genomic_DNA"/>
</dbReference>
<dbReference type="RefSeq" id="XP_002183146.1">
    <property type="nucleotide sequence ID" value="XM_002183110.1"/>
</dbReference>
<sequence>LTKIAGLLVKTLAKPLSKRIKHEFSRYPVTQRLLINIGQTSHQFSSRMTIWSAGYKVRSITPLEEEKAMKEGAELVGETFILSVSVGWLLWEYNRSKEKENDKESKRRAASKAERDSLQAKLHALDARLKALEVVVKANSESLLNLGP</sequence>
<dbReference type="Pfam" id="PF07047">
    <property type="entry name" value="OPA3"/>
    <property type="match status" value="1"/>
</dbReference>
<feature type="non-terminal residue" evidence="4">
    <location>
        <position position="148"/>
    </location>
</feature>
<dbReference type="GO" id="GO:0005739">
    <property type="term" value="C:mitochondrion"/>
    <property type="evidence" value="ECO:0007669"/>
    <property type="project" value="TreeGrafter"/>
</dbReference>
<dbReference type="PaxDb" id="2850-Phatr6697"/>
<evidence type="ECO:0000256" key="3">
    <source>
        <dbReference type="SAM" id="Coils"/>
    </source>
</evidence>
<gene>
    <name evidence="4" type="ORF">PHATRDRAFT_6697</name>
</gene>
<feature type="coiled-coil region" evidence="3">
    <location>
        <begin position="96"/>
        <end position="135"/>
    </location>
</feature>
<dbReference type="PANTHER" id="PTHR12499">
    <property type="entry name" value="OPTIC ATROPHY 3 PROTEIN OPA3"/>
    <property type="match status" value="1"/>
</dbReference>
<dbReference type="GeneID" id="7194756"/>
<evidence type="ECO:0008006" key="6">
    <source>
        <dbReference type="Google" id="ProtNLM"/>
    </source>
</evidence>
<evidence type="ECO:0000256" key="1">
    <source>
        <dbReference type="ARBA" id="ARBA00007584"/>
    </source>
</evidence>
<feature type="non-terminal residue" evidence="4">
    <location>
        <position position="1"/>
    </location>
</feature>
<dbReference type="KEGG" id="pti:PHATRDRAFT_6697"/>
<reference evidence="4 5" key="1">
    <citation type="journal article" date="2008" name="Nature">
        <title>The Phaeodactylum genome reveals the evolutionary history of diatom genomes.</title>
        <authorList>
            <person name="Bowler C."/>
            <person name="Allen A.E."/>
            <person name="Badger J.H."/>
            <person name="Grimwood J."/>
            <person name="Jabbari K."/>
            <person name="Kuo A."/>
            <person name="Maheswari U."/>
            <person name="Martens C."/>
            <person name="Maumus F."/>
            <person name="Otillar R.P."/>
            <person name="Rayko E."/>
            <person name="Salamov A."/>
            <person name="Vandepoele K."/>
            <person name="Beszteri B."/>
            <person name="Gruber A."/>
            <person name="Heijde M."/>
            <person name="Katinka M."/>
            <person name="Mock T."/>
            <person name="Valentin K."/>
            <person name="Verret F."/>
            <person name="Berges J.A."/>
            <person name="Brownlee C."/>
            <person name="Cadoret J.P."/>
            <person name="Chiovitti A."/>
            <person name="Choi C.J."/>
            <person name="Coesel S."/>
            <person name="De Martino A."/>
            <person name="Detter J.C."/>
            <person name="Durkin C."/>
            <person name="Falciatore A."/>
            <person name="Fournet J."/>
            <person name="Haruta M."/>
            <person name="Huysman M.J."/>
            <person name="Jenkins B.D."/>
            <person name="Jiroutova K."/>
            <person name="Jorgensen R.E."/>
            <person name="Joubert Y."/>
            <person name="Kaplan A."/>
            <person name="Kroger N."/>
            <person name="Kroth P.G."/>
            <person name="La Roche J."/>
            <person name="Lindquist E."/>
            <person name="Lommer M."/>
            <person name="Martin-Jezequel V."/>
            <person name="Lopez P.J."/>
            <person name="Lucas S."/>
            <person name="Mangogna M."/>
            <person name="McGinnis K."/>
            <person name="Medlin L.K."/>
            <person name="Montsant A."/>
            <person name="Oudot-Le Secq M.P."/>
            <person name="Napoli C."/>
            <person name="Obornik M."/>
            <person name="Parker M.S."/>
            <person name="Petit J.L."/>
            <person name="Porcel B.M."/>
            <person name="Poulsen N."/>
            <person name="Robison M."/>
            <person name="Rychlewski L."/>
            <person name="Rynearson T.A."/>
            <person name="Schmutz J."/>
            <person name="Shapiro H."/>
            <person name="Siaut M."/>
            <person name="Stanley M."/>
            <person name="Sussman M.R."/>
            <person name="Taylor A.R."/>
            <person name="Vardi A."/>
            <person name="von Dassow P."/>
            <person name="Vyverman W."/>
            <person name="Willis A."/>
            <person name="Wyrwicz L.S."/>
            <person name="Rokhsar D.S."/>
            <person name="Weissenbach J."/>
            <person name="Armbrust E.V."/>
            <person name="Green B.R."/>
            <person name="Van de Peer Y."/>
            <person name="Grigoriev I.V."/>
        </authorList>
    </citation>
    <scope>NUCLEOTIDE SEQUENCE [LARGE SCALE GENOMIC DNA]</scope>
    <source>
        <strain evidence="4 5">CCAP 1055/1</strain>
    </source>
</reference>
<dbReference type="OrthoDB" id="2129069at2759"/>
<protein>
    <recommendedName>
        <fullName evidence="6">OPA3-like protein</fullName>
    </recommendedName>
</protein>
<reference evidence="5" key="2">
    <citation type="submission" date="2008-08" db="EMBL/GenBank/DDBJ databases">
        <authorList>
            <consortium name="Diatom Consortium"/>
            <person name="Grigoriev I."/>
            <person name="Grimwood J."/>
            <person name="Kuo A."/>
            <person name="Otillar R.P."/>
            <person name="Salamov A."/>
            <person name="Detter J.C."/>
            <person name="Lindquist E."/>
            <person name="Shapiro H."/>
            <person name="Lucas S."/>
            <person name="Glavina del Rio T."/>
            <person name="Pitluck S."/>
            <person name="Rokhsar D."/>
            <person name="Bowler C."/>
        </authorList>
    </citation>
    <scope>GENOME REANNOTATION</scope>
    <source>
        <strain evidence="5">CCAP 1055/1</strain>
    </source>
</reference>
<dbReference type="InParanoid" id="B7G7H4"/>
<dbReference type="eggNOG" id="KOG3335">
    <property type="taxonomic scope" value="Eukaryota"/>
</dbReference>
<dbReference type="GO" id="GO:0019216">
    <property type="term" value="P:regulation of lipid metabolic process"/>
    <property type="evidence" value="ECO:0007669"/>
    <property type="project" value="TreeGrafter"/>
</dbReference>
<evidence type="ECO:0000256" key="2">
    <source>
        <dbReference type="ARBA" id="ARBA00023054"/>
    </source>
</evidence>
<dbReference type="FunCoup" id="B7G7H4">
    <property type="interactions" value="48"/>
</dbReference>
<comment type="similarity">
    <text evidence="1">Belongs to the OPA3 family.</text>
</comment>
<evidence type="ECO:0000313" key="4">
    <source>
        <dbReference type="EMBL" id="EEC45364.1"/>
    </source>
</evidence>
<dbReference type="Proteomes" id="UP000000759">
    <property type="component" value="Chromosome 18"/>
</dbReference>
<proteinExistence type="inferred from homology"/>
<accession>B7G7H4</accession>
<dbReference type="PANTHER" id="PTHR12499:SF0">
    <property type="entry name" value="OPTIC ATROPHY 3 PROTEIN"/>
    <property type="match status" value="1"/>
</dbReference>
<keyword evidence="2 3" id="KW-0175">Coiled coil</keyword>
<dbReference type="InterPro" id="IPR010754">
    <property type="entry name" value="OPA3-like"/>
</dbReference>
<evidence type="ECO:0000313" key="5">
    <source>
        <dbReference type="Proteomes" id="UP000000759"/>
    </source>
</evidence>
<organism evidence="4 5">
    <name type="scientific">Phaeodactylum tricornutum (strain CCAP 1055/1)</name>
    <dbReference type="NCBI Taxonomy" id="556484"/>
    <lineage>
        <taxon>Eukaryota</taxon>
        <taxon>Sar</taxon>
        <taxon>Stramenopiles</taxon>
        <taxon>Ochrophyta</taxon>
        <taxon>Bacillariophyta</taxon>
        <taxon>Bacillariophyceae</taxon>
        <taxon>Bacillariophycidae</taxon>
        <taxon>Naviculales</taxon>
        <taxon>Phaeodactylaceae</taxon>
        <taxon>Phaeodactylum</taxon>
    </lineage>
</organism>
<name>B7G7H4_PHATC</name>
<dbReference type="AlphaFoldDB" id="B7G7H4"/>